<evidence type="ECO:0000313" key="7">
    <source>
        <dbReference type="Proteomes" id="UP000232196"/>
    </source>
</evidence>
<keyword evidence="3" id="KW-0238">DNA-binding</keyword>
<evidence type="ECO:0000256" key="1">
    <source>
        <dbReference type="ARBA" id="ARBA00022491"/>
    </source>
</evidence>
<evidence type="ECO:0000313" key="6">
    <source>
        <dbReference type="EMBL" id="PJZ23925.1"/>
    </source>
</evidence>
<sequence length="130" mass="14904">MLIGEIVKKTGISRDTIRFYEKEGLFKNCLIVRRGNNYKEYSSDVLEQLQLILTLRKLNFSLSEIRNLTKIGKPNLLDCNDLSKSINKNIEIIDEQIHALLKLKDDLIKVDSACTPNCSFIDKKPTCLNC</sequence>
<dbReference type="Pfam" id="PF13411">
    <property type="entry name" value="MerR_1"/>
    <property type="match status" value="1"/>
</dbReference>
<evidence type="ECO:0000256" key="3">
    <source>
        <dbReference type="ARBA" id="ARBA00023125"/>
    </source>
</evidence>
<gene>
    <name evidence="6" type="ORF">CH357_18710</name>
</gene>
<protein>
    <submittedName>
        <fullName evidence="6">Transcriptional regulator</fullName>
    </submittedName>
</protein>
<keyword evidence="7" id="KW-1185">Reference proteome</keyword>
<reference evidence="6 7" key="1">
    <citation type="submission" date="2017-07" db="EMBL/GenBank/DDBJ databases">
        <title>Leptospira spp. isolated from tropical soils.</title>
        <authorList>
            <person name="Thibeaux R."/>
            <person name="Iraola G."/>
            <person name="Ferres I."/>
            <person name="Bierque E."/>
            <person name="Girault D."/>
            <person name="Soupe-Gilbert M.-E."/>
            <person name="Picardeau M."/>
            <person name="Goarant C."/>
        </authorList>
    </citation>
    <scope>NUCLEOTIDE SEQUENCE [LARGE SCALE GENOMIC DNA]</scope>
    <source>
        <strain evidence="6 7">MCA1-C-A1</strain>
    </source>
</reference>
<evidence type="ECO:0000256" key="4">
    <source>
        <dbReference type="ARBA" id="ARBA00023163"/>
    </source>
</evidence>
<dbReference type="InterPro" id="IPR047057">
    <property type="entry name" value="MerR_fam"/>
</dbReference>
<dbReference type="GO" id="GO:0003677">
    <property type="term" value="F:DNA binding"/>
    <property type="evidence" value="ECO:0007669"/>
    <property type="project" value="UniProtKB-KW"/>
</dbReference>
<keyword evidence="4" id="KW-0804">Transcription</keyword>
<dbReference type="AlphaFoldDB" id="A0A2M9X8D8"/>
<accession>A0A2M9X8D8</accession>
<dbReference type="Proteomes" id="UP000232196">
    <property type="component" value="Unassembled WGS sequence"/>
</dbReference>
<dbReference type="PROSITE" id="PS50937">
    <property type="entry name" value="HTH_MERR_2"/>
    <property type="match status" value="1"/>
</dbReference>
<keyword evidence="1" id="KW-0678">Repressor</keyword>
<dbReference type="PANTHER" id="PTHR30204:SF69">
    <property type="entry name" value="MERR-FAMILY TRANSCRIPTIONAL REGULATOR"/>
    <property type="match status" value="1"/>
</dbReference>
<dbReference type="SUPFAM" id="SSF46955">
    <property type="entry name" value="Putative DNA-binding domain"/>
    <property type="match status" value="1"/>
</dbReference>
<keyword evidence="2" id="KW-0805">Transcription regulation</keyword>
<organism evidence="6 7">
    <name type="scientific">Leptospira hartskeerlii</name>
    <dbReference type="NCBI Taxonomy" id="2023177"/>
    <lineage>
        <taxon>Bacteria</taxon>
        <taxon>Pseudomonadati</taxon>
        <taxon>Spirochaetota</taxon>
        <taxon>Spirochaetia</taxon>
        <taxon>Leptospirales</taxon>
        <taxon>Leptospiraceae</taxon>
        <taxon>Leptospira</taxon>
    </lineage>
</organism>
<dbReference type="OrthoDB" id="9791488at2"/>
<comment type="caution">
    <text evidence="6">The sequence shown here is derived from an EMBL/GenBank/DDBJ whole genome shotgun (WGS) entry which is preliminary data.</text>
</comment>
<dbReference type="RefSeq" id="WP_100708289.1">
    <property type="nucleotide sequence ID" value="NZ_NPDL01000018.1"/>
</dbReference>
<evidence type="ECO:0000259" key="5">
    <source>
        <dbReference type="PROSITE" id="PS50937"/>
    </source>
</evidence>
<dbReference type="PANTHER" id="PTHR30204">
    <property type="entry name" value="REDOX-CYCLING DRUG-SENSING TRANSCRIPTIONAL ACTIVATOR SOXR"/>
    <property type="match status" value="1"/>
</dbReference>
<dbReference type="SMART" id="SM00422">
    <property type="entry name" value="HTH_MERR"/>
    <property type="match status" value="1"/>
</dbReference>
<proteinExistence type="predicted"/>
<evidence type="ECO:0000256" key="2">
    <source>
        <dbReference type="ARBA" id="ARBA00023015"/>
    </source>
</evidence>
<dbReference type="InterPro" id="IPR009061">
    <property type="entry name" value="DNA-bd_dom_put_sf"/>
</dbReference>
<name>A0A2M9X8D8_9LEPT</name>
<feature type="domain" description="HTH merR-type" evidence="5">
    <location>
        <begin position="1"/>
        <end position="71"/>
    </location>
</feature>
<dbReference type="Gene3D" id="1.10.1660.10">
    <property type="match status" value="1"/>
</dbReference>
<dbReference type="GO" id="GO:0003700">
    <property type="term" value="F:DNA-binding transcription factor activity"/>
    <property type="evidence" value="ECO:0007669"/>
    <property type="project" value="InterPro"/>
</dbReference>
<dbReference type="EMBL" id="NPDN01000015">
    <property type="protein sequence ID" value="PJZ23925.1"/>
    <property type="molecule type" value="Genomic_DNA"/>
</dbReference>
<dbReference type="InterPro" id="IPR000551">
    <property type="entry name" value="MerR-type_HTH_dom"/>
</dbReference>